<dbReference type="CDD" id="cd06336">
    <property type="entry name" value="PBP1_ABC_ligand_binding-like"/>
    <property type="match status" value="1"/>
</dbReference>
<evidence type="ECO:0000259" key="4">
    <source>
        <dbReference type="Pfam" id="PF13458"/>
    </source>
</evidence>
<dbReference type="Gene3D" id="3.40.50.2300">
    <property type="match status" value="2"/>
</dbReference>
<comment type="caution">
    <text evidence="5">The sequence shown here is derived from an EMBL/GenBank/DDBJ whole genome shotgun (WGS) entry which is preliminary data.</text>
</comment>
<evidence type="ECO:0000256" key="2">
    <source>
        <dbReference type="ARBA" id="ARBA00022729"/>
    </source>
</evidence>
<keyword evidence="6" id="KW-1185">Reference proteome</keyword>
<evidence type="ECO:0000313" key="5">
    <source>
        <dbReference type="EMBL" id="MCH6170172.1"/>
    </source>
</evidence>
<organism evidence="5 6">
    <name type="scientific">Pseudonocardia alaniniphila</name>
    <dbReference type="NCBI Taxonomy" id="75291"/>
    <lineage>
        <taxon>Bacteria</taxon>
        <taxon>Bacillati</taxon>
        <taxon>Actinomycetota</taxon>
        <taxon>Actinomycetes</taxon>
        <taxon>Pseudonocardiales</taxon>
        <taxon>Pseudonocardiaceae</taxon>
        <taxon>Pseudonocardia</taxon>
    </lineage>
</organism>
<proteinExistence type="inferred from homology"/>
<gene>
    <name evidence="5" type="ORF">MMF94_31105</name>
</gene>
<feature type="signal peptide" evidence="3">
    <location>
        <begin position="1"/>
        <end position="20"/>
    </location>
</feature>
<comment type="similarity">
    <text evidence="1">Belongs to the leucine-binding protein family.</text>
</comment>
<dbReference type="PANTHER" id="PTHR30483">
    <property type="entry name" value="LEUCINE-SPECIFIC-BINDING PROTEIN"/>
    <property type="match status" value="1"/>
</dbReference>
<dbReference type="PROSITE" id="PS51257">
    <property type="entry name" value="PROKAR_LIPOPROTEIN"/>
    <property type="match status" value="1"/>
</dbReference>
<feature type="chain" id="PRO_5047096128" evidence="3">
    <location>
        <begin position="21"/>
        <end position="401"/>
    </location>
</feature>
<evidence type="ECO:0000313" key="6">
    <source>
        <dbReference type="Proteomes" id="UP001299970"/>
    </source>
</evidence>
<dbReference type="Proteomes" id="UP001299970">
    <property type="component" value="Unassembled WGS sequence"/>
</dbReference>
<keyword evidence="2 3" id="KW-0732">Signal</keyword>
<protein>
    <submittedName>
        <fullName evidence="5">ABC transporter substrate-binding protein</fullName>
    </submittedName>
</protein>
<sequence length="401" mass="42250">MRVPRSAAVWMACCMALALAGCGADKVEASGTTDENGACVLTIGTLGPLAGPAADFGLSMKGTADLAAAEVNQQGGLRVGERTCHVRVSAYDTGYTSAGAANGAGEFIGQGIRFVIGPMGATEVTGMKPLAGRNDMLLVANGFGRDALQPQYPLVFHVAPGPSVWAAPIIAEARKHFSFNKVTIVATSDQSGSDIADVNEIRFTQAGLPVSRESYQRGTQDFAPIVSRILGHDPDLVDLASTPAADAGTMVKQLRQAGYTGTFCRLGGESTAEIARVAGGNDVLGNFFYYSMVDLSDPRMQHLSAEYEQIAGRPATSLTLGWLPAARALLRAISAAGTTTDTQAVAARLRQDPLEDPDLGRGVWTGQQEFGVDQEMSFPFYMGYIRDGQPQPLVRLEATQP</sequence>
<name>A0ABS9TNR4_9PSEU</name>
<dbReference type="PANTHER" id="PTHR30483:SF6">
    <property type="entry name" value="PERIPLASMIC BINDING PROTEIN OF ABC TRANSPORTER FOR NATURAL AMINO ACIDS"/>
    <property type="match status" value="1"/>
</dbReference>
<dbReference type="EMBL" id="JAKXMK010000030">
    <property type="protein sequence ID" value="MCH6170172.1"/>
    <property type="molecule type" value="Genomic_DNA"/>
</dbReference>
<dbReference type="InterPro" id="IPR028081">
    <property type="entry name" value="Leu-bd"/>
</dbReference>
<dbReference type="Pfam" id="PF13458">
    <property type="entry name" value="Peripla_BP_6"/>
    <property type="match status" value="1"/>
</dbReference>
<dbReference type="InterPro" id="IPR028082">
    <property type="entry name" value="Peripla_BP_I"/>
</dbReference>
<evidence type="ECO:0000256" key="3">
    <source>
        <dbReference type="SAM" id="SignalP"/>
    </source>
</evidence>
<feature type="domain" description="Leucine-binding protein" evidence="4">
    <location>
        <begin position="41"/>
        <end position="386"/>
    </location>
</feature>
<dbReference type="RefSeq" id="WP_241040981.1">
    <property type="nucleotide sequence ID" value="NZ_BAAAJF010000049.1"/>
</dbReference>
<reference evidence="5 6" key="1">
    <citation type="submission" date="2022-03" db="EMBL/GenBank/DDBJ databases">
        <title>Pseudonocardia alaer sp. nov., a novel actinomycete isolated from reed forest soil.</title>
        <authorList>
            <person name="Wang L."/>
        </authorList>
    </citation>
    <scope>NUCLEOTIDE SEQUENCE [LARGE SCALE GENOMIC DNA]</scope>
    <source>
        <strain evidence="5 6">Y-16303</strain>
    </source>
</reference>
<evidence type="ECO:0000256" key="1">
    <source>
        <dbReference type="ARBA" id="ARBA00010062"/>
    </source>
</evidence>
<accession>A0ABS9TNR4</accession>
<dbReference type="InterPro" id="IPR051010">
    <property type="entry name" value="BCAA_transport"/>
</dbReference>
<dbReference type="SUPFAM" id="SSF53822">
    <property type="entry name" value="Periplasmic binding protein-like I"/>
    <property type="match status" value="1"/>
</dbReference>